<comment type="similarity">
    <text evidence="1">Belongs to the reverse transcriptase family. Telomerase subfamily.</text>
</comment>
<dbReference type="GO" id="GO:0042162">
    <property type="term" value="F:telomeric DNA binding"/>
    <property type="evidence" value="ECO:0007669"/>
    <property type="project" value="TreeGrafter"/>
</dbReference>
<organism evidence="3 4">
    <name type="scientific">Ophiobolus disseminans</name>
    <dbReference type="NCBI Taxonomy" id="1469910"/>
    <lineage>
        <taxon>Eukaryota</taxon>
        <taxon>Fungi</taxon>
        <taxon>Dikarya</taxon>
        <taxon>Ascomycota</taxon>
        <taxon>Pezizomycotina</taxon>
        <taxon>Dothideomycetes</taxon>
        <taxon>Pleosporomycetidae</taxon>
        <taxon>Pleosporales</taxon>
        <taxon>Pleosporineae</taxon>
        <taxon>Phaeosphaeriaceae</taxon>
        <taxon>Ophiobolus</taxon>
    </lineage>
</organism>
<comment type="subcellular location">
    <subcellularLocation>
        <location evidence="1">Nucleus</location>
    </subcellularLocation>
    <subcellularLocation>
        <location evidence="1">Chromosome</location>
        <location evidence="1">Telomere</location>
    </subcellularLocation>
</comment>
<dbReference type="EMBL" id="MU006217">
    <property type="protein sequence ID" value="KAF2831906.1"/>
    <property type="molecule type" value="Genomic_DNA"/>
</dbReference>
<keyword evidence="1" id="KW-0460">Magnesium</keyword>
<evidence type="ECO:0000259" key="2">
    <source>
        <dbReference type="Pfam" id="PF21399"/>
    </source>
</evidence>
<feature type="domain" description="Telomerase reverse transcriptase C-terminal extension" evidence="2">
    <location>
        <begin position="1"/>
        <end position="110"/>
    </location>
</feature>
<dbReference type="GO" id="GO:0000781">
    <property type="term" value="C:chromosome, telomeric region"/>
    <property type="evidence" value="ECO:0007669"/>
    <property type="project" value="UniProtKB-SubCell"/>
</dbReference>
<keyword evidence="1" id="KW-0548">Nucleotidyltransferase</keyword>
<evidence type="ECO:0000313" key="4">
    <source>
        <dbReference type="Proteomes" id="UP000799424"/>
    </source>
</evidence>
<dbReference type="EC" id="2.7.7.49" evidence="1"/>
<sequence>MYIDTSLNSVSTILANLYQSFHEAAMRCIEYVRVLSRVRTTCSSLLIKTVDNIIALAYVMLQRRSRSRSDRQKVAVQSVISRRQLQWLACKAFVAVFQRRQTQHRVLLVWLEKSLAAVRISDTAERQLLESVTQR</sequence>
<dbReference type="PANTHER" id="PTHR12066:SF0">
    <property type="entry name" value="TELOMERASE REVERSE TRANSCRIPTASE"/>
    <property type="match status" value="1"/>
</dbReference>
<accession>A0A6A7AFA2</accession>
<dbReference type="GO" id="GO:0000333">
    <property type="term" value="C:telomerase catalytic core complex"/>
    <property type="evidence" value="ECO:0007669"/>
    <property type="project" value="TreeGrafter"/>
</dbReference>
<comment type="catalytic activity">
    <reaction evidence="1">
        <text>DNA(n) + a 2'-deoxyribonucleoside 5'-triphosphate = DNA(n+1) + diphosphate</text>
        <dbReference type="Rhea" id="RHEA:22508"/>
        <dbReference type="Rhea" id="RHEA-COMP:17339"/>
        <dbReference type="Rhea" id="RHEA-COMP:17340"/>
        <dbReference type="ChEBI" id="CHEBI:33019"/>
        <dbReference type="ChEBI" id="CHEBI:61560"/>
        <dbReference type="ChEBI" id="CHEBI:173112"/>
        <dbReference type="EC" id="2.7.7.49"/>
    </reaction>
</comment>
<dbReference type="GO" id="GO:0046872">
    <property type="term" value="F:metal ion binding"/>
    <property type="evidence" value="ECO:0007669"/>
    <property type="project" value="UniProtKB-KW"/>
</dbReference>
<dbReference type="InterPro" id="IPR003545">
    <property type="entry name" value="Telomerase_RT"/>
</dbReference>
<reference evidence="3" key="1">
    <citation type="journal article" date="2020" name="Stud. Mycol.">
        <title>101 Dothideomycetes genomes: a test case for predicting lifestyles and emergence of pathogens.</title>
        <authorList>
            <person name="Haridas S."/>
            <person name="Albert R."/>
            <person name="Binder M."/>
            <person name="Bloem J."/>
            <person name="Labutti K."/>
            <person name="Salamov A."/>
            <person name="Andreopoulos B."/>
            <person name="Baker S."/>
            <person name="Barry K."/>
            <person name="Bills G."/>
            <person name="Bluhm B."/>
            <person name="Cannon C."/>
            <person name="Castanera R."/>
            <person name="Culley D."/>
            <person name="Daum C."/>
            <person name="Ezra D."/>
            <person name="Gonzalez J."/>
            <person name="Henrissat B."/>
            <person name="Kuo A."/>
            <person name="Liang C."/>
            <person name="Lipzen A."/>
            <person name="Lutzoni F."/>
            <person name="Magnuson J."/>
            <person name="Mondo S."/>
            <person name="Nolan M."/>
            <person name="Ohm R."/>
            <person name="Pangilinan J."/>
            <person name="Park H.-J."/>
            <person name="Ramirez L."/>
            <person name="Alfaro M."/>
            <person name="Sun H."/>
            <person name="Tritt A."/>
            <person name="Yoshinaga Y."/>
            <person name="Zwiers L.-H."/>
            <person name="Turgeon B."/>
            <person name="Goodwin S."/>
            <person name="Spatafora J."/>
            <person name="Crous P."/>
            <person name="Grigoriev I."/>
        </authorList>
    </citation>
    <scope>NUCLEOTIDE SEQUENCE</scope>
    <source>
        <strain evidence="3">CBS 113818</strain>
    </source>
</reference>
<evidence type="ECO:0000256" key="1">
    <source>
        <dbReference type="RuleBase" id="RU365061"/>
    </source>
</evidence>
<dbReference type="GO" id="GO:0007004">
    <property type="term" value="P:telomere maintenance via telomerase"/>
    <property type="evidence" value="ECO:0007669"/>
    <property type="project" value="TreeGrafter"/>
</dbReference>
<keyword evidence="1" id="KW-0808">Transferase</keyword>
<dbReference type="PANTHER" id="PTHR12066">
    <property type="entry name" value="TELOMERASE REVERSE TRANSCRIPTASE"/>
    <property type="match status" value="1"/>
</dbReference>
<dbReference type="Proteomes" id="UP000799424">
    <property type="component" value="Unassembled WGS sequence"/>
</dbReference>
<dbReference type="Gene3D" id="1.10.357.90">
    <property type="match status" value="1"/>
</dbReference>
<protein>
    <recommendedName>
        <fullName evidence="1">Telomerase reverse transcriptase</fullName>
        <ecNumber evidence="1">2.7.7.49</ecNumber>
    </recommendedName>
    <alternativeName>
        <fullName evidence="1">Telomerase catalytic subunit</fullName>
    </alternativeName>
</protein>
<comment type="function">
    <text evidence="1">Telomerase is a ribonucleoprotein enzyme essential for the replication of chromosome termini in most eukaryotes. It elongates telomeres. It is a reverse transcriptase that adds simple sequence repeats to chromosome ends by copying a template sequence within the RNA component of the enzyme.</text>
</comment>
<keyword evidence="1" id="KW-0158">Chromosome</keyword>
<dbReference type="InterPro" id="IPR049139">
    <property type="entry name" value="TERT_C"/>
</dbReference>
<dbReference type="OrthoDB" id="289721at2759"/>
<gene>
    <name evidence="3" type="ORF">CC86DRAFT_365819</name>
</gene>
<dbReference type="GO" id="GO:0070034">
    <property type="term" value="F:telomerase RNA binding"/>
    <property type="evidence" value="ECO:0007669"/>
    <property type="project" value="TreeGrafter"/>
</dbReference>
<evidence type="ECO:0000313" key="3">
    <source>
        <dbReference type="EMBL" id="KAF2831906.1"/>
    </source>
</evidence>
<name>A0A6A7AFA2_9PLEO</name>
<proteinExistence type="inferred from homology"/>
<keyword evidence="1" id="KW-0539">Nucleus</keyword>
<dbReference type="GO" id="GO:0003720">
    <property type="term" value="F:telomerase activity"/>
    <property type="evidence" value="ECO:0007669"/>
    <property type="project" value="InterPro"/>
</dbReference>
<dbReference type="AlphaFoldDB" id="A0A6A7AFA2"/>
<keyword evidence="1" id="KW-0479">Metal-binding</keyword>
<keyword evidence="1" id="KW-0695">RNA-directed DNA polymerase</keyword>
<keyword evidence="1" id="KW-0779">Telomere</keyword>
<keyword evidence="4" id="KW-1185">Reference proteome</keyword>
<dbReference type="Pfam" id="PF21399">
    <property type="entry name" value="TERT_C"/>
    <property type="match status" value="1"/>
</dbReference>